<proteinExistence type="predicted"/>
<organism evidence="3 4">
    <name type="scientific">Pseudocalidococcus azoricus BACA0444</name>
    <dbReference type="NCBI Taxonomy" id="2918990"/>
    <lineage>
        <taxon>Bacteria</taxon>
        <taxon>Bacillati</taxon>
        <taxon>Cyanobacteriota</taxon>
        <taxon>Cyanophyceae</taxon>
        <taxon>Acaryochloridales</taxon>
        <taxon>Thermosynechococcaceae</taxon>
        <taxon>Pseudocalidococcus</taxon>
        <taxon>Pseudocalidococcus azoricus</taxon>
    </lineage>
</organism>
<feature type="region of interest" description="Disordered" evidence="1">
    <location>
        <begin position="1509"/>
        <end position="1529"/>
    </location>
</feature>
<feature type="compositionally biased region" description="Polar residues" evidence="1">
    <location>
        <begin position="380"/>
        <end position="399"/>
    </location>
</feature>
<keyword evidence="2" id="KW-1133">Transmembrane helix</keyword>
<keyword evidence="2" id="KW-0472">Membrane</keyword>
<evidence type="ECO:0000313" key="3">
    <source>
        <dbReference type="EMBL" id="MDS3860621.1"/>
    </source>
</evidence>
<evidence type="ECO:0000313" key="4">
    <source>
        <dbReference type="Proteomes" id="UP001268256"/>
    </source>
</evidence>
<evidence type="ECO:0000256" key="2">
    <source>
        <dbReference type="SAM" id="Phobius"/>
    </source>
</evidence>
<evidence type="ECO:0000256" key="1">
    <source>
        <dbReference type="SAM" id="MobiDB-lite"/>
    </source>
</evidence>
<name>A0AAE4JW29_9CYAN</name>
<dbReference type="RefSeq" id="WP_322877891.1">
    <property type="nucleotide sequence ID" value="NZ_JAVMIP010000005.1"/>
</dbReference>
<keyword evidence="4" id="KW-1185">Reference proteome</keyword>
<dbReference type="NCBIfam" id="NF038301">
    <property type="entry name" value="EPS_HpsA"/>
    <property type="match status" value="1"/>
</dbReference>
<protein>
    <submittedName>
        <fullName evidence="3">Hormogonium polysaccharide biosynthesis protein HpsA</fullName>
    </submittedName>
</protein>
<dbReference type="InterPro" id="IPR049774">
    <property type="entry name" value="EPS_HpsA-like"/>
</dbReference>
<feature type="region of interest" description="Disordered" evidence="1">
    <location>
        <begin position="380"/>
        <end position="400"/>
    </location>
</feature>
<dbReference type="EMBL" id="JAVMIP010000005">
    <property type="protein sequence ID" value="MDS3860621.1"/>
    <property type="molecule type" value="Genomic_DNA"/>
</dbReference>
<feature type="transmembrane region" description="Helical" evidence="2">
    <location>
        <begin position="56"/>
        <end position="77"/>
    </location>
</feature>
<reference evidence="4" key="1">
    <citation type="submission" date="2023-07" db="EMBL/GenBank/DDBJ databases">
        <authorList>
            <person name="Luz R."/>
            <person name="Cordeiro R."/>
            <person name="Fonseca A."/>
            <person name="Goncalves V."/>
        </authorList>
    </citation>
    <scope>NUCLEOTIDE SEQUENCE [LARGE SCALE GENOMIC DNA]</scope>
    <source>
        <strain evidence="4">BACA0444</strain>
    </source>
</reference>
<comment type="caution">
    <text evidence="3">The sequence shown here is derived from an EMBL/GenBank/DDBJ whole genome shotgun (WGS) entry which is preliminary data.</text>
</comment>
<accession>A0AAE4JW29</accession>
<sequence length="1746" mass="187713">MSKRNDRFGLSKRTYRKLMGTLRHLFRQLGQWLRRRLKGGQRQSQRGLRLGRARGFVLPTAVLVVLVVSITIGALLIRSLNRTTQVSGQRQDLEVVNQATPAIERAKAKLEYMFSERNSQLPSGIPGEETLQNIMLGNSEYTLSDETRINIAGDSALDNAWYFQPTPDSIVAYSITMRRPNDTQLNQADSVKAAALTTRNRPLKTDAAFAGECNVVDTTGSGSGTEAGWDTLGSADLRKNFQIDAFVYTTNGGGKALATVETVQERRYTRGNKWGAWFRNDLEIFPGPAFRWNGAMHTEGTVYMGGDQFSAYLVSAPKSCIYSRKSSEITSPGDINDTNKFLGHFVSGTIRDNTFAGTTIVHSIGSGDALVTTGDANPTAQNVTYNPTRDSVNPGSRTPASIALNPVKIITQDVSESRTSTDIYNHAIKDSAWPTQFYTQWKRTYNQAEEKPYVDDTYRADNRYGPKPVYGKDLNTEDADLKIPTGSSVGDPIPSTNWKLLANVPYNDPSTDNDDNKPKEEIGLDGYWERRARAEGLRLIVGQRLEVGKPLEVPTAWTSGRANEFMQHRALWDNLAAVQGTVLYPYNVGSTGAVDTSITDPLGSSTTLNSGGGQTPIACLASAYHPGTPQTALRSIRFNEYRGVTGISTTVPFTDFLTGRGTDGWEFAQPSFNSSMVTALTNLTNFSADRTTSGSRYKGAFPPVQESSATVRPNFTDITHGDFSNLYRALQLSSGNRTATGLSLADQSYLDSAACGVGLLAYELSVLQGTDNAFTSNDDFYTSTLGNGSGSQLLNLDNNGTASSTDRGLPILFNNIPTAVGTATANESEFRYSIGTDGVPLVSLQRINVSTQLTTNSGYASPELYVSGLVSDWSARPGTTGAIANEQNNTRLARLIATREQAAHDMLTSYSASTSTYECGLKGLTNARQNLRTLFCLGELGAAGTNAAGYASGTGKDLWLPGKFGAVLASSPANPAGSPLQTTLTLAANNPSLNYNYDLTWLNRLAAGDRVYISGSGVYTVISWNSSTRALVVNTATPIFESGTGTIAGSPIAWTSLAAGTTVTPAFTFSSGSSAQGPMTRGSNFTFSGTNAIDTSLLPSSLTGSNAPANLSNARIGFRFSGTDYVGTLVTATTNQLSYVVNIDGSGTNFTIPASTPIALLEYPIINAATVKRLPLYTFNTVQKYTALQPLFRPTGGTAVNPNDVKATPRAIGSWTTPNSTSTALSDTNQIIGPAATDQVYNVAFLDGALFNGREEMNVRAMDINLGLLRATGLGTDTWLPMSGLVYAAREDGMREDGIARPTGTWMNAAANPGTDPALGSFGISIKPVDFFADPMRRPHGFKLRNGLRLDRVGLTAAKNVRGLSFISDNPAYIEGDFNWHTTNGTTGGRIEEFTQLLPNDFDATTFYTNRTTRNTSFARPTTDTWRPTEILADAVSILSGNFCSGSANDYWAEAYNDTVTGLGANSPENWAINFPSANNGTAEVVNSPSTSQIYRQCGASASLRTSYLNANRPRGDGTEGSTTGGLPANSVWVREDPFDPSTPVYVNPNGLPMQLTYTTGVRADFTNASGAWYNAFTGDNGRSVMSPSDTRTNAVIVSGTVTSRPGQSYGGMHNFPRFIQAWGNLNLWIQGSFLQLNFSTSATGPFDQDRWESGSGVPALTAYTFAADTSNERINYYGAPTRRWGYDPGLQLAPAGPVAARFINKDKARSVFFTELPADDPYILRLRCAFGPSGTIDPSVTGCPT</sequence>
<keyword evidence="2" id="KW-0812">Transmembrane</keyword>
<dbReference type="Proteomes" id="UP001268256">
    <property type="component" value="Unassembled WGS sequence"/>
</dbReference>
<gene>
    <name evidence="3" type="primary">hpsA</name>
    <name evidence="3" type="ORF">RIF25_07330</name>
</gene>